<dbReference type="STRING" id="1094619.G4ZI10"/>
<name>G4ZI10_PHYSP</name>
<dbReference type="RefSeq" id="XP_009526711.1">
    <property type="nucleotide sequence ID" value="XM_009528416.1"/>
</dbReference>
<dbReference type="InterPro" id="IPR003774">
    <property type="entry name" value="AlgH-like"/>
</dbReference>
<protein>
    <recommendedName>
        <fullName evidence="3">Transcriptional regulator</fullName>
    </recommendedName>
</protein>
<evidence type="ECO:0000313" key="1">
    <source>
        <dbReference type="EMBL" id="EGZ17653.1"/>
    </source>
</evidence>
<dbReference type="AlphaFoldDB" id="G4ZI10"/>
<gene>
    <name evidence="1" type="ORF">PHYSODRAFT_500482</name>
</gene>
<dbReference type="KEGG" id="psoj:PHYSODRAFT_500482"/>
<evidence type="ECO:0000313" key="2">
    <source>
        <dbReference type="Proteomes" id="UP000002640"/>
    </source>
</evidence>
<dbReference type="Gene3D" id="3.40.1740.10">
    <property type="entry name" value="VC0467-like"/>
    <property type="match status" value="1"/>
</dbReference>
<reference evidence="1 2" key="1">
    <citation type="journal article" date="2006" name="Science">
        <title>Phytophthora genome sequences uncover evolutionary origins and mechanisms of pathogenesis.</title>
        <authorList>
            <person name="Tyler B.M."/>
            <person name="Tripathy S."/>
            <person name="Zhang X."/>
            <person name="Dehal P."/>
            <person name="Jiang R.H."/>
            <person name="Aerts A."/>
            <person name="Arredondo F.D."/>
            <person name="Baxter L."/>
            <person name="Bensasson D."/>
            <person name="Beynon J.L."/>
            <person name="Chapman J."/>
            <person name="Damasceno C.M."/>
            <person name="Dorrance A.E."/>
            <person name="Dou D."/>
            <person name="Dickerman A.W."/>
            <person name="Dubchak I.L."/>
            <person name="Garbelotto M."/>
            <person name="Gijzen M."/>
            <person name="Gordon S.G."/>
            <person name="Govers F."/>
            <person name="Grunwald N.J."/>
            <person name="Huang W."/>
            <person name="Ivors K.L."/>
            <person name="Jones R.W."/>
            <person name="Kamoun S."/>
            <person name="Krampis K."/>
            <person name="Lamour K.H."/>
            <person name="Lee M.K."/>
            <person name="McDonald W.H."/>
            <person name="Medina M."/>
            <person name="Meijer H.J."/>
            <person name="Nordberg E.K."/>
            <person name="Maclean D.J."/>
            <person name="Ospina-Giraldo M.D."/>
            <person name="Morris P.F."/>
            <person name="Phuntumart V."/>
            <person name="Putnam N.H."/>
            <person name="Rash S."/>
            <person name="Rose J.K."/>
            <person name="Sakihama Y."/>
            <person name="Salamov A.A."/>
            <person name="Savidor A."/>
            <person name="Scheuring C.F."/>
            <person name="Smith B.M."/>
            <person name="Sobral B.W."/>
            <person name="Terry A."/>
            <person name="Torto-Alalibo T.A."/>
            <person name="Win J."/>
            <person name="Xu Z."/>
            <person name="Zhang H."/>
            <person name="Grigoriev I.V."/>
            <person name="Rokhsar D.S."/>
            <person name="Boore J.L."/>
        </authorList>
    </citation>
    <scope>NUCLEOTIDE SEQUENCE [LARGE SCALE GENOMIC DNA]</scope>
    <source>
        <strain evidence="1 2">P6497</strain>
    </source>
</reference>
<organism evidence="1 2">
    <name type="scientific">Phytophthora sojae (strain P6497)</name>
    <name type="common">Soybean stem and root rot agent</name>
    <name type="synonym">Phytophthora megasperma f. sp. glycines</name>
    <dbReference type="NCBI Taxonomy" id="1094619"/>
    <lineage>
        <taxon>Eukaryota</taxon>
        <taxon>Sar</taxon>
        <taxon>Stramenopiles</taxon>
        <taxon>Oomycota</taxon>
        <taxon>Peronosporomycetes</taxon>
        <taxon>Peronosporales</taxon>
        <taxon>Peronosporaceae</taxon>
        <taxon>Phytophthora</taxon>
    </lineage>
</organism>
<dbReference type="PANTHER" id="PTHR30327">
    <property type="entry name" value="UNCHARACTERIZED PROTEIN YQGE"/>
    <property type="match status" value="1"/>
</dbReference>
<dbReference type="Proteomes" id="UP000002640">
    <property type="component" value="Unassembled WGS sequence"/>
</dbReference>
<dbReference type="Pfam" id="PF02622">
    <property type="entry name" value="DUF179"/>
    <property type="match status" value="1"/>
</dbReference>
<evidence type="ECO:0008006" key="3">
    <source>
        <dbReference type="Google" id="ProtNLM"/>
    </source>
</evidence>
<dbReference type="GO" id="GO:0005829">
    <property type="term" value="C:cytosol"/>
    <property type="evidence" value="ECO:0007669"/>
    <property type="project" value="TreeGrafter"/>
</dbReference>
<keyword evidence="2" id="KW-1185">Reference proteome</keyword>
<dbReference type="SMR" id="G4ZI10"/>
<sequence>MSLTRALYRELVAAARLLDGHASLRALVSTDLRESPLAPGSRTRLPHVDAFNRCLTRYLGGANFYLPDARRPPLLQIVREEFRKPPPAAAGDSDGLDTAFVALRALNNTLAEAKDYELPPTQQSEETHTIGGVQLAENAASGVFLLAHPLLEGIFSRSVVILTEHKPDGSKGYIVNKVMEKPLGRVFQVPPNVLHGRAEFGGQRILTTNFPTADDPSLFVGVDLETAARAIYDETAKQTDLVFMNGVSAWSPGQLERELRQGSWVVVKAPVSLAINAPAELWQDLMRTLGGEYAEMSCMPPMEEE</sequence>
<dbReference type="SUPFAM" id="SSF143456">
    <property type="entry name" value="VC0467-like"/>
    <property type="match status" value="1"/>
</dbReference>
<dbReference type="InParanoid" id="G4ZI10"/>
<dbReference type="OMA" id="EMSCMPP"/>
<dbReference type="GeneID" id="20657837"/>
<dbReference type="PANTHER" id="PTHR30327:SF1">
    <property type="entry name" value="UPF0301 PROTEIN YQGE"/>
    <property type="match status" value="1"/>
</dbReference>
<dbReference type="EMBL" id="JH159154">
    <property type="protein sequence ID" value="EGZ17653.1"/>
    <property type="molecule type" value="Genomic_DNA"/>
</dbReference>
<accession>G4ZI10</accession>
<proteinExistence type="predicted"/>